<proteinExistence type="predicted"/>
<evidence type="ECO:0000313" key="2">
    <source>
        <dbReference type="Proteomes" id="UP001470230"/>
    </source>
</evidence>
<accession>A0ABR2HWF2</accession>
<sequence>MKPEMRAKCINITKEIFQQPIGIFVHKELRPFMEILPSNILSLDKIEAKLEKWEYLIIDEWHDDIVGLLKTVSHECDNNLSIILDTLIQMIEDEINGFIYIKEEKVINDIRFSIEHYLPNSKFDFIHDRKPPPLPQSIPKRMPENAPVFAHDSINSLKERIYNIKSTHIKSQIAKIIKSSSANTNVFTEIKGSITVVFESLSPYTLQLIQNYLDKIERYTNSFYSIC</sequence>
<organism evidence="1 2">
    <name type="scientific">Tritrichomonas musculus</name>
    <dbReference type="NCBI Taxonomy" id="1915356"/>
    <lineage>
        <taxon>Eukaryota</taxon>
        <taxon>Metamonada</taxon>
        <taxon>Parabasalia</taxon>
        <taxon>Tritrichomonadida</taxon>
        <taxon>Tritrichomonadidae</taxon>
        <taxon>Tritrichomonas</taxon>
    </lineage>
</organism>
<comment type="caution">
    <text evidence="1">The sequence shown here is derived from an EMBL/GenBank/DDBJ whole genome shotgun (WGS) entry which is preliminary data.</text>
</comment>
<evidence type="ECO:0000313" key="1">
    <source>
        <dbReference type="EMBL" id="KAK8853925.1"/>
    </source>
</evidence>
<name>A0ABR2HWF2_9EUKA</name>
<reference evidence="1 2" key="1">
    <citation type="submission" date="2024-04" db="EMBL/GenBank/DDBJ databases">
        <title>Tritrichomonas musculus Genome.</title>
        <authorList>
            <person name="Alves-Ferreira E."/>
            <person name="Grigg M."/>
            <person name="Lorenzi H."/>
            <person name="Galac M."/>
        </authorList>
    </citation>
    <scope>NUCLEOTIDE SEQUENCE [LARGE SCALE GENOMIC DNA]</scope>
    <source>
        <strain evidence="1 2">EAF2021</strain>
    </source>
</reference>
<protein>
    <submittedName>
        <fullName evidence="1">Uncharacterized protein</fullName>
    </submittedName>
</protein>
<keyword evidence="2" id="KW-1185">Reference proteome</keyword>
<gene>
    <name evidence="1" type="ORF">M9Y10_016471</name>
</gene>
<dbReference type="Proteomes" id="UP001470230">
    <property type="component" value="Unassembled WGS sequence"/>
</dbReference>
<dbReference type="EMBL" id="JAPFFF010000021">
    <property type="protein sequence ID" value="KAK8853925.1"/>
    <property type="molecule type" value="Genomic_DNA"/>
</dbReference>